<dbReference type="InterPro" id="IPR010710">
    <property type="entry name" value="DUF1289"/>
</dbReference>
<accession>A0A9D7QJG2</accession>
<dbReference type="PANTHER" id="PTHR35175">
    <property type="entry name" value="DUF1289 DOMAIN-CONTAINING PROTEIN"/>
    <property type="match status" value="1"/>
</dbReference>
<dbReference type="Pfam" id="PF06945">
    <property type="entry name" value="DUF1289"/>
    <property type="match status" value="1"/>
</dbReference>
<proteinExistence type="predicted"/>
<sequence>MIASPCINVCKMDEQTGLCSGCFRTIDEIAVWAGIDDARRLGILAAVARRRQEHDPWEGDLRCDCDRLG</sequence>
<dbReference type="EMBL" id="JADKBR010000029">
    <property type="protein sequence ID" value="MBK8892476.1"/>
    <property type="molecule type" value="Genomic_DNA"/>
</dbReference>
<dbReference type="Proteomes" id="UP000808146">
    <property type="component" value="Unassembled WGS sequence"/>
</dbReference>
<evidence type="ECO:0000313" key="2">
    <source>
        <dbReference type="Proteomes" id="UP000808146"/>
    </source>
</evidence>
<gene>
    <name evidence="1" type="ORF">IPN75_20045</name>
</gene>
<dbReference type="PANTHER" id="PTHR35175:SF2">
    <property type="entry name" value="DUF1289 DOMAIN-CONTAINING PROTEIN"/>
    <property type="match status" value="1"/>
</dbReference>
<organism evidence="1 2">
    <name type="scientific">Candidatus Dechloromonas phosphorivorans</name>
    <dbReference type="NCBI Taxonomy" id="2899244"/>
    <lineage>
        <taxon>Bacteria</taxon>
        <taxon>Pseudomonadati</taxon>
        <taxon>Pseudomonadota</taxon>
        <taxon>Betaproteobacteria</taxon>
        <taxon>Rhodocyclales</taxon>
        <taxon>Azonexaceae</taxon>
        <taxon>Dechloromonas</taxon>
    </lineage>
</organism>
<dbReference type="AlphaFoldDB" id="A0A9D7QJG2"/>
<evidence type="ECO:0000313" key="1">
    <source>
        <dbReference type="EMBL" id="MBK8892476.1"/>
    </source>
</evidence>
<protein>
    <submittedName>
        <fullName evidence="1">DUF1289 domain-containing protein</fullName>
    </submittedName>
</protein>
<comment type="caution">
    <text evidence="1">The sequence shown here is derived from an EMBL/GenBank/DDBJ whole genome shotgun (WGS) entry which is preliminary data.</text>
</comment>
<reference evidence="1" key="1">
    <citation type="submission" date="2020-10" db="EMBL/GenBank/DDBJ databases">
        <title>Connecting structure to function with the recovery of over 1000 high-quality activated sludge metagenome-assembled genomes encoding full-length rRNA genes using long-read sequencing.</title>
        <authorList>
            <person name="Singleton C.M."/>
            <person name="Petriglieri F."/>
            <person name="Kristensen J.M."/>
            <person name="Kirkegaard R.H."/>
            <person name="Michaelsen T.Y."/>
            <person name="Andersen M.H."/>
            <person name="Karst S.M."/>
            <person name="Dueholm M.S."/>
            <person name="Nielsen P.H."/>
            <person name="Albertsen M."/>
        </authorList>
    </citation>
    <scope>NUCLEOTIDE SEQUENCE</scope>
    <source>
        <strain evidence="1">OdNE_18-Q3-R46-58_BAT3C.305</strain>
    </source>
</reference>
<name>A0A9D7QJG2_9RHOO</name>